<sequence>MTAPPSLSDILAEIQSSHRLKPSKEDCDKTSAVADPATSLSAPIMALYFSSAWCYDSQVSHDPVTNVFQRQHENKDDKLQQSVDLVYISSDTSSEELEGNLEVGWKYIPFDKEELRSNVKRHFGICAKKEMEALGITADQRNGGIPTLILIDVQNQSILQEDAIPHVMGETKLDDPLSHWASLLSENEDATKVRATEVGDDNPEVARNNKATAGDAFEDQKEAKKQKLEQ</sequence>
<proteinExistence type="predicted"/>
<dbReference type="Proteomes" id="UP000693970">
    <property type="component" value="Unassembled WGS sequence"/>
</dbReference>
<dbReference type="EMBL" id="JAGRRH010000010">
    <property type="protein sequence ID" value="KAG7363246.1"/>
    <property type="molecule type" value="Genomic_DNA"/>
</dbReference>
<dbReference type="OrthoDB" id="189920at2759"/>
<keyword evidence="4" id="KW-1185">Reference proteome</keyword>
<dbReference type="AlphaFoldDB" id="A0A9K3LM04"/>
<feature type="region of interest" description="Disordered" evidence="1">
    <location>
        <begin position="189"/>
        <end position="230"/>
    </location>
</feature>
<gene>
    <name evidence="3" type="ORF">IV203_026606</name>
</gene>
<evidence type="ECO:0000259" key="2">
    <source>
        <dbReference type="Pfam" id="PF13905"/>
    </source>
</evidence>
<reference evidence="3" key="2">
    <citation type="submission" date="2021-04" db="EMBL/GenBank/DDBJ databases">
        <authorList>
            <person name="Podell S."/>
        </authorList>
    </citation>
    <scope>NUCLEOTIDE SEQUENCE</scope>
    <source>
        <strain evidence="3">Hildebrandi</strain>
    </source>
</reference>
<dbReference type="InterPro" id="IPR012336">
    <property type="entry name" value="Thioredoxin-like_fold"/>
</dbReference>
<comment type="caution">
    <text evidence="3">The sequence shown here is derived from an EMBL/GenBank/DDBJ whole genome shotgun (WGS) entry which is preliminary data.</text>
</comment>
<evidence type="ECO:0000313" key="3">
    <source>
        <dbReference type="EMBL" id="KAG7363246.1"/>
    </source>
</evidence>
<protein>
    <submittedName>
        <fullName evidence="3">Thioredoxin-like protein</fullName>
    </submittedName>
</protein>
<accession>A0A9K3LM04</accession>
<feature type="domain" description="Thioredoxin-like fold" evidence="2">
    <location>
        <begin position="44"/>
        <end position="155"/>
    </location>
</feature>
<dbReference type="GO" id="GO:0005634">
    <property type="term" value="C:nucleus"/>
    <property type="evidence" value="ECO:0007669"/>
    <property type="project" value="TreeGrafter"/>
</dbReference>
<dbReference type="Pfam" id="PF13905">
    <property type="entry name" value="Thioredoxin_8"/>
    <property type="match status" value="1"/>
</dbReference>
<reference evidence="3" key="1">
    <citation type="journal article" date="2021" name="Sci. Rep.">
        <title>Diploid genomic architecture of Nitzschia inconspicua, an elite biomass production diatom.</title>
        <authorList>
            <person name="Oliver A."/>
            <person name="Podell S."/>
            <person name="Pinowska A."/>
            <person name="Traller J.C."/>
            <person name="Smith S.R."/>
            <person name="McClure R."/>
            <person name="Beliaev A."/>
            <person name="Bohutskyi P."/>
            <person name="Hill E.A."/>
            <person name="Rabines A."/>
            <person name="Zheng H."/>
            <person name="Allen L.Z."/>
            <person name="Kuo A."/>
            <person name="Grigoriev I.V."/>
            <person name="Allen A.E."/>
            <person name="Hazlebeck D."/>
            <person name="Allen E.E."/>
        </authorList>
    </citation>
    <scope>NUCLEOTIDE SEQUENCE</scope>
    <source>
        <strain evidence="3">Hildebrandi</strain>
    </source>
</reference>
<organism evidence="3 4">
    <name type="scientific">Nitzschia inconspicua</name>
    <dbReference type="NCBI Taxonomy" id="303405"/>
    <lineage>
        <taxon>Eukaryota</taxon>
        <taxon>Sar</taxon>
        <taxon>Stramenopiles</taxon>
        <taxon>Ochrophyta</taxon>
        <taxon>Bacillariophyta</taxon>
        <taxon>Bacillariophyceae</taxon>
        <taxon>Bacillariophycidae</taxon>
        <taxon>Bacillariales</taxon>
        <taxon>Bacillariaceae</taxon>
        <taxon>Nitzschia</taxon>
    </lineage>
</organism>
<name>A0A9K3LM04_9STRA</name>
<dbReference type="GO" id="GO:0030178">
    <property type="term" value="P:negative regulation of Wnt signaling pathway"/>
    <property type="evidence" value="ECO:0007669"/>
    <property type="project" value="TreeGrafter"/>
</dbReference>
<dbReference type="GO" id="GO:0031397">
    <property type="term" value="P:negative regulation of protein ubiquitination"/>
    <property type="evidence" value="ECO:0007669"/>
    <property type="project" value="TreeGrafter"/>
</dbReference>
<dbReference type="PANTHER" id="PTHR46472:SF1">
    <property type="entry name" value="NUCLEOREDOXIN"/>
    <property type="match status" value="1"/>
</dbReference>
<dbReference type="GO" id="GO:0004791">
    <property type="term" value="F:thioredoxin-disulfide reductase (NADPH) activity"/>
    <property type="evidence" value="ECO:0007669"/>
    <property type="project" value="TreeGrafter"/>
</dbReference>
<dbReference type="PANTHER" id="PTHR46472">
    <property type="entry name" value="NUCLEOREDOXIN"/>
    <property type="match status" value="1"/>
</dbReference>
<evidence type="ECO:0000256" key="1">
    <source>
        <dbReference type="SAM" id="MobiDB-lite"/>
    </source>
</evidence>
<evidence type="ECO:0000313" key="4">
    <source>
        <dbReference type="Proteomes" id="UP000693970"/>
    </source>
</evidence>
<feature type="compositionally biased region" description="Basic and acidic residues" evidence="1">
    <location>
        <begin position="218"/>
        <end position="230"/>
    </location>
</feature>